<dbReference type="Proteomes" id="UP000510822">
    <property type="component" value="Chromosome"/>
</dbReference>
<reference evidence="4 5" key="1">
    <citation type="journal article" date="2016" name="Int. J. Syst. Evol. Microbiol.">
        <title>Chitinibacter fontanus sp. nov., isolated from a spring.</title>
        <authorList>
            <person name="Sheu S.Y."/>
            <person name="Li Y.S."/>
            <person name="Young C.C."/>
            <person name="Chen W.M."/>
        </authorList>
    </citation>
    <scope>NUCLEOTIDE SEQUENCE [LARGE SCALE GENOMIC DNA]</scope>
    <source>
        <strain evidence="4 5">STM-7</strain>
    </source>
</reference>
<proteinExistence type="predicted"/>
<dbReference type="PROSITE" id="PS50110">
    <property type="entry name" value="RESPONSE_REGULATORY"/>
    <property type="match status" value="1"/>
</dbReference>
<keyword evidence="5" id="KW-1185">Reference proteome</keyword>
<evidence type="ECO:0000256" key="2">
    <source>
        <dbReference type="PROSITE-ProRule" id="PRU00169"/>
    </source>
</evidence>
<protein>
    <submittedName>
        <fullName evidence="4">Response regulator</fullName>
    </submittedName>
</protein>
<dbReference type="PANTHER" id="PTHR44591:SF3">
    <property type="entry name" value="RESPONSE REGULATORY DOMAIN-CONTAINING PROTEIN"/>
    <property type="match status" value="1"/>
</dbReference>
<dbReference type="PANTHER" id="PTHR44591">
    <property type="entry name" value="STRESS RESPONSE REGULATOR PROTEIN 1"/>
    <property type="match status" value="1"/>
</dbReference>
<organism evidence="4 5">
    <name type="scientific">Chitinibacter fontanus</name>
    <dbReference type="NCBI Taxonomy" id="1737446"/>
    <lineage>
        <taxon>Bacteria</taxon>
        <taxon>Pseudomonadati</taxon>
        <taxon>Pseudomonadota</taxon>
        <taxon>Betaproteobacteria</taxon>
        <taxon>Neisseriales</taxon>
        <taxon>Chitinibacteraceae</taxon>
        <taxon>Chitinibacter</taxon>
    </lineage>
</organism>
<dbReference type="SUPFAM" id="SSF52172">
    <property type="entry name" value="CheY-like"/>
    <property type="match status" value="1"/>
</dbReference>
<gene>
    <name evidence="4" type="ORF">HZU75_09170</name>
</gene>
<dbReference type="Pfam" id="PF00072">
    <property type="entry name" value="Response_reg"/>
    <property type="match status" value="1"/>
</dbReference>
<feature type="modified residue" description="4-aspartylphosphate" evidence="2">
    <location>
        <position position="56"/>
    </location>
</feature>
<dbReference type="GO" id="GO:0000160">
    <property type="term" value="P:phosphorelay signal transduction system"/>
    <property type="evidence" value="ECO:0007669"/>
    <property type="project" value="InterPro"/>
</dbReference>
<evidence type="ECO:0000313" key="5">
    <source>
        <dbReference type="Proteomes" id="UP000510822"/>
    </source>
</evidence>
<evidence type="ECO:0000259" key="3">
    <source>
        <dbReference type="PROSITE" id="PS50110"/>
    </source>
</evidence>
<dbReference type="InterPro" id="IPR011006">
    <property type="entry name" value="CheY-like_superfamily"/>
</dbReference>
<sequence>MNEAVKPSILIVDDEALTRKVIAQYLQAQFEVVEAVDGADGLNKARELMPVAVIADVNMPGMNGFALCKAICDDFELSDIPVMLMSAEENTDELLKVYDVGGQGFITKPINHKLLLSRIAHMLQICRGYEQLKTQIHAATSTAFTVMSNMSEIGMVMEMLKSLNYCHTPGDLAHQVLAALQRFTLDGVVQLDTEPEPLVLNVRGEASGVERAILLQMAKMDRVVQYRSRLSINYPHVKLIVNNMPITDEALCGRLRDHLAILIEAAEARFEAINVKANLLATQNRLEIMRSIQSLTGALLEIDHQQREGKAIRSVLLSDVLMELEQSLSAFGLTDNQEENLLNIVRAGWDKISATYEDESVLQDKLTQIAQTLKMSLEQSA</sequence>
<dbReference type="EMBL" id="CP058952">
    <property type="protein sequence ID" value="QLI81686.1"/>
    <property type="molecule type" value="Genomic_DNA"/>
</dbReference>
<dbReference type="RefSeq" id="WP_180305796.1">
    <property type="nucleotide sequence ID" value="NZ_CP058952.1"/>
</dbReference>
<keyword evidence="1 2" id="KW-0597">Phosphoprotein</keyword>
<dbReference type="InterPro" id="IPR050595">
    <property type="entry name" value="Bact_response_regulator"/>
</dbReference>
<dbReference type="Gene3D" id="3.40.50.2300">
    <property type="match status" value="1"/>
</dbReference>
<name>A0A7D5ZDJ6_9NEIS</name>
<dbReference type="KEGG" id="cfon:HZU75_09170"/>
<accession>A0A7D5ZDJ6</accession>
<dbReference type="InterPro" id="IPR001789">
    <property type="entry name" value="Sig_transdc_resp-reg_receiver"/>
</dbReference>
<feature type="domain" description="Response regulatory" evidence="3">
    <location>
        <begin position="8"/>
        <end position="123"/>
    </location>
</feature>
<evidence type="ECO:0000313" key="4">
    <source>
        <dbReference type="EMBL" id="QLI81686.1"/>
    </source>
</evidence>
<evidence type="ECO:0000256" key="1">
    <source>
        <dbReference type="ARBA" id="ARBA00022553"/>
    </source>
</evidence>
<dbReference type="SMART" id="SM00448">
    <property type="entry name" value="REC"/>
    <property type="match status" value="1"/>
</dbReference>
<dbReference type="AlphaFoldDB" id="A0A7D5ZDJ6"/>